<comment type="caution">
    <text evidence="1">The sequence shown here is derived from an EMBL/GenBank/DDBJ whole genome shotgun (WGS) entry which is preliminary data.</text>
</comment>
<dbReference type="AlphaFoldDB" id="A0ABD6EXP2"/>
<gene>
    <name evidence="1" type="ORF">AB6A40_011452</name>
</gene>
<sequence length="148" mass="15467">MCLSVSCTVYYSCTSHSVSTSTSSTALSQISSSSSSNLMPLSCMVTDVPLMNDVVTGSNDDHSASVSPSLSSAVNTDGTVVNSVLRSSSLPSTTNTCEDCNRSLCSASNLKRHRATCKAANARSTFGSIFGFFRLLLSALKNTHHPGI</sequence>
<evidence type="ECO:0000313" key="2">
    <source>
        <dbReference type="Proteomes" id="UP001608902"/>
    </source>
</evidence>
<name>A0ABD6EXP2_9BILA</name>
<dbReference type="EMBL" id="JBGFUD010020710">
    <property type="protein sequence ID" value="MFH4984743.1"/>
    <property type="molecule type" value="Genomic_DNA"/>
</dbReference>
<evidence type="ECO:0008006" key="3">
    <source>
        <dbReference type="Google" id="ProtNLM"/>
    </source>
</evidence>
<proteinExistence type="predicted"/>
<accession>A0ABD6EXP2</accession>
<organism evidence="1 2">
    <name type="scientific">Gnathostoma spinigerum</name>
    <dbReference type="NCBI Taxonomy" id="75299"/>
    <lineage>
        <taxon>Eukaryota</taxon>
        <taxon>Metazoa</taxon>
        <taxon>Ecdysozoa</taxon>
        <taxon>Nematoda</taxon>
        <taxon>Chromadorea</taxon>
        <taxon>Rhabditida</taxon>
        <taxon>Spirurina</taxon>
        <taxon>Gnathostomatomorpha</taxon>
        <taxon>Gnathostomatoidea</taxon>
        <taxon>Gnathostomatidae</taxon>
        <taxon>Gnathostoma</taxon>
    </lineage>
</organism>
<evidence type="ECO:0000313" key="1">
    <source>
        <dbReference type="EMBL" id="MFH4984743.1"/>
    </source>
</evidence>
<reference evidence="1 2" key="1">
    <citation type="submission" date="2024-08" db="EMBL/GenBank/DDBJ databases">
        <title>Gnathostoma spinigerum genome.</title>
        <authorList>
            <person name="Gonzalez-Bertolin B."/>
            <person name="Monzon S."/>
            <person name="Zaballos A."/>
            <person name="Jimenez P."/>
            <person name="Dekumyoy P."/>
            <person name="Varona S."/>
            <person name="Cuesta I."/>
            <person name="Sumanam S."/>
            <person name="Adisakwattana P."/>
            <person name="Gasser R.B."/>
            <person name="Hernandez-Gonzalez A."/>
            <person name="Young N.D."/>
            <person name="Perteguer M.J."/>
        </authorList>
    </citation>
    <scope>NUCLEOTIDE SEQUENCE [LARGE SCALE GENOMIC DNA]</scope>
    <source>
        <strain evidence="1">AL3</strain>
        <tissue evidence="1">Liver</tissue>
    </source>
</reference>
<keyword evidence="2" id="KW-1185">Reference proteome</keyword>
<dbReference type="Proteomes" id="UP001608902">
    <property type="component" value="Unassembled WGS sequence"/>
</dbReference>
<protein>
    <recommendedName>
        <fullName evidence="3">C2H2-type domain-containing protein</fullName>
    </recommendedName>
</protein>